<reference evidence="2 3" key="1">
    <citation type="submission" date="2017-02" db="EMBL/GenBank/DDBJ databases">
        <title>Draft genome sequence of Moraxella pluranimalium CCUG 54913T type strain.</title>
        <authorList>
            <person name="Salva-Serra F."/>
            <person name="Engstrom-Jakobsson H."/>
            <person name="Thorell K."/>
            <person name="Jaen-Luchoro D."/>
            <person name="Gonzales-Siles L."/>
            <person name="Karlsson R."/>
            <person name="Yazdan S."/>
            <person name="Boulund F."/>
            <person name="Johnning A."/>
            <person name="Engstrand L."/>
            <person name="Kristiansson E."/>
            <person name="Moore E."/>
        </authorList>
    </citation>
    <scope>NUCLEOTIDE SEQUENCE [LARGE SCALE GENOMIC DNA]</scope>
    <source>
        <strain evidence="2 3">CCUG 54913</strain>
    </source>
</reference>
<evidence type="ECO:0000313" key="2">
    <source>
        <dbReference type="EMBL" id="OOS24116.1"/>
    </source>
</evidence>
<organism evidence="2 3">
    <name type="scientific">Moraxella pluranimalium</name>
    <dbReference type="NCBI Taxonomy" id="470453"/>
    <lineage>
        <taxon>Bacteria</taxon>
        <taxon>Pseudomonadati</taxon>
        <taxon>Pseudomonadota</taxon>
        <taxon>Gammaproteobacteria</taxon>
        <taxon>Moraxellales</taxon>
        <taxon>Moraxellaceae</taxon>
        <taxon>Moraxella</taxon>
    </lineage>
</organism>
<evidence type="ECO:0000256" key="1">
    <source>
        <dbReference type="SAM" id="Coils"/>
    </source>
</evidence>
<gene>
    <name evidence="2" type="ORF">B0680_04835</name>
</gene>
<keyword evidence="3" id="KW-1185">Reference proteome</keyword>
<evidence type="ECO:0000313" key="3">
    <source>
        <dbReference type="Proteomes" id="UP000189800"/>
    </source>
</evidence>
<keyword evidence="1" id="KW-0175">Coiled coil</keyword>
<dbReference type="EMBL" id="MUYU01000012">
    <property type="protein sequence ID" value="OOS24116.1"/>
    <property type="molecule type" value="Genomic_DNA"/>
</dbReference>
<protein>
    <submittedName>
        <fullName evidence="2">Uncharacterized protein</fullName>
    </submittedName>
</protein>
<proteinExistence type="predicted"/>
<dbReference type="Proteomes" id="UP000189800">
    <property type="component" value="Unassembled WGS sequence"/>
</dbReference>
<dbReference type="RefSeq" id="WP_078253947.1">
    <property type="nucleotide sequence ID" value="NZ_MUYU01000012.1"/>
</dbReference>
<dbReference type="AlphaFoldDB" id="A0A1T0CP50"/>
<accession>A0A1T0CP50</accession>
<comment type="caution">
    <text evidence="2">The sequence shown here is derived from an EMBL/GenBank/DDBJ whole genome shotgun (WGS) entry which is preliminary data.</text>
</comment>
<dbReference type="OrthoDB" id="9941411at2"/>
<sequence>MALAKYYEDIAERLTDALGEMSESLSNDIEKVSLEEMKKWQARLKKDLEVAEELLNEVLNVMTTPQKLNLERIEAMERRYQERLQERDKYLREEIKRIQREKDAFIQQKKDDFKYQKQKNLELTRENTRLKKENAKLVEKNSQMESQIQQFNRLRNSEMALQKQAKTQSKKLHDQAQRMKKIQQKNESLAQALQAEKNKRMVKTTKLDGSVTYTELSECNDNRTSERQYFDYLKRVKK</sequence>
<feature type="coiled-coil region" evidence="1">
    <location>
        <begin position="37"/>
        <end position="199"/>
    </location>
</feature>
<name>A0A1T0CP50_9GAMM</name>